<dbReference type="GO" id="GO:0005351">
    <property type="term" value="F:carbohydrate:proton symporter activity"/>
    <property type="evidence" value="ECO:0007669"/>
    <property type="project" value="TreeGrafter"/>
</dbReference>
<dbReference type="Proteomes" id="UP000256690">
    <property type="component" value="Unassembled WGS sequence"/>
</dbReference>
<feature type="domain" description="Major facilitator superfamily (MFS) profile" evidence="9">
    <location>
        <begin position="21"/>
        <end position="464"/>
    </location>
</feature>
<sequence length="522" mass="57368">MLEALAKTGASTEITKPLLLVCVYASLGGIGFGMDYNYWSGFLGMAQFAKDFGVYNEVTDEWYIPSTWQSAATGTPTAGLALGALVSGVIGNRIGRVKTFLVSAVIGVVGILIQACSFGSYWQFMVGRIVNAVSLGIVCNVVPAYQSECAPFKIRGSLINTYQFSLLVGGTLIQTANWGLHERTDQWAYRVVILLQFIVPIVLLIGAFVLPESPRWLVGKGRRDDAAKVLHLLRRGTPHDLIEQEADLLYLSEQEQQALHGSVSWLDCFKGPNLRRTAIATGMQCMQQTQGSGFMSNYLVVFLQGIGITNEYRTSVLMTFTNMMSCAFAFYFVDRLGRRPLVLASTVVMGASMFAIAGVTGYGDQQANASGALAGLFLWQIFQAIGWSSCVWIITAEVPTLQLREKTITIASFSGFVVNVLVTYISPFIQDTEYAGLEGRIGFIYGGFSVLALVWAFFVVPELKGRSLEELDELFENRVSTLKFQRYECQGYGSRLTMAENVAHDESARKEFLKVEGVEVDV</sequence>
<reference evidence="10 11" key="1">
    <citation type="journal article" date="2018" name="IMA Fungus">
        <title>IMA Genome-F 9: Draft genome sequence of Annulohypoxylon stygium, Aspergillus mulundensis, Berkeleyomyces basicola (syn. Thielaviopsis basicola), Ceratocystis smalleyi, two Cercospora beticola strains, Coleophoma cylindrospora, Fusarium fracticaudum, Phialophora cf. hyalina, and Morchella septimelata.</title>
        <authorList>
            <person name="Wingfield B.D."/>
            <person name="Bills G.F."/>
            <person name="Dong Y."/>
            <person name="Huang W."/>
            <person name="Nel W.J."/>
            <person name="Swalarsk-Parry B.S."/>
            <person name="Vaghefi N."/>
            <person name="Wilken P.M."/>
            <person name="An Z."/>
            <person name="de Beer Z.W."/>
            <person name="De Vos L."/>
            <person name="Chen L."/>
            <person name="Duong T.A."/>
            <person name="Gao Y."/>
            <person name="Hammerbacher A."/>
            <person name="Kikkert J.R."/>
            <person name="Li Y."/>
            <person name="Li H."/>
            <person name="Li K."/>
            <person name="Li Q."/>
            <person name="Liu X."/>
            <person name="Ma X."/>
            <person name="Naidoo K."/>
            <person name="Pethybridge S.J."/>
            <person name="Sun J."/>
            <person name="Steenkamp E.T."/>
            <person name="van der Nest M.A."/>
            <person name="van Wyk S."/>
            <person name="Wingfield M.J."/>
            <person name="Xiong C."/>
            <person name="Yue Q."/>
            <person name="Zhang X."/>
        </authorList>
    </citation>
    <scope>NUCLEOTIDE SEQUENCE [LARGE SCALE GENOMIC DNA]</scope>
    <source>
        <strain evidence="10 11">DSM 5745</strain>
    </source>
</reference>
<feature type="transmembrane region" description="Helical" evidence="8">
    <location>
        <begin position="187"/>
        <end position="210"/>
    </location>
</feature>
<dbReference type="InterPro" id="IPR005829">
    <property type="entry name" value="Sugar_transporter_CS"/>
</dbReference>
<dbReference type="InterPro" id="IPR005828">
    <property type="entry name" value="MFS_sugar_transport-like"/>
</dbReference>
<evidence type="ECO:0000256" key="7">
    <source>
        <dbReference type="RuleBase" id="RU003346"/>
    </source>
</evidence>
<feature type="transmembrane region" description="Helical" evidence="8">
    <location>
        <begin position="407"/>
        <end position="429"/>
    </location>
</feature>
<evidence type="ECO:0000256" key="5">
    <source>
        <dbReference type="ARBA" id="ARBA00022989"/>
    </source>
</evidence>
<evidence type="ECO:0000313" key="10">
    <source>
        <dbReference type="EMBL" id="RDW59301.1"/>
    </source>
</evidence>
<dbReference type="PANTHER" id="PTHR48022">
    <property type="entry name" value="PLASTIDIC GLUCOSE TRANSPORTER 4"/>
    <property type="match status" value="1"/>
</dbReference>
<feature type="transmembrane region" description="Helical" evidence="8">
    <location>
        <begin position="441"/>
        <end position="460"/>
    </location>
</feature>
<dbReference type="AlphaFoldDB" id="A0A3D8QC42"/>
<dbReference type="FunFam" id="1.20.1250.20:FF:000078">
    <property type="entry name" value="MFS maltose transporter, putative"/>
    <property type="match status" value="1"/>
</dbReference>
<dbReference type="InterPro" id="IPR003663">
    <property type="entry name" value="Sugar/inositol_transpt"/>
</dbReference>
<dbReference type="PANTHER" id="PTHR48022:SF2">
    <property type="entry name" value="PLASTIDIC GLUCOSE TRANSPORTER 4"/>
    <property type="match status" value="1"/>
</dbReference>
<dbReference type="RefSeq" id="XP_026598335.1">
    <property type="nucleotide sequence ID" value="XM_026753012.1"/>
</dbReference>
<dbReference type="InterPro" id="IPR050360">
    <property type="entry name" value="MFS_Sugar_Transporters"/>
</dbReference>
<dbReference type="Pfam" id="PF00083">
    <property type="entry name" value="Sugar_tr"/>
    <property type="match status" value="1"/>
</dbReference>
<dbReference type="SUPFAM" id="SSF103473">
    <property type="entry name" value="MFS general substrate transporter"/>
    <property type="match status" value="1"/>
</dbReference>
<keyword evidence="3 7" id="KW-0813">Transport</keyword>
<evidence type="ECO:0000256" key="1">
    <source>
        <dbReference type="ARBA" id="ARBA00004141"/>
    </source>
</evidence>
<feature type="transmembrane region" description="Helical" evidence="8">
    <location>
        <begin position="128"/>
        <end position="145"/>
    </location>
</feature>
<evidence type="ECO:0000256" key="8">
    <source>
        <dbReference type="SAM" id="Phobius"/>
    </source>
</evidence>
<dbReference type="PROSITE" id="PS00216">
    <property type="entry name" value="SUGAR_TRANSPORT_1"/>
    <property type="match status" value="1"/>
</dbReference>
<organism evidence="10 11">
    <name type="scientific">Aspergillus mulundensis</name>
    <dbReference type="NCBI Taxonomy" id="1810919"/>
    <lineage>
        <taxon>Eukaryota</taxon>
        <taxon>Fungi</taxon>
        <taxon>Dikarya</taxon>
        <taxon>Ascomycota</taxon>
        <taxon>Pezizomycotina</taxon>
        <taxon>Eurotiomycetes</taxon>
        <taxon>Eurotiomycetidae</taxon>
        <taxon>Eurotiales</taxon>
        <taxon>Aspergillaceae</taxon>
        <taxon>Aspergillus</taxon>
        <taxon>Aspergillus subgen. Nidulantes</taxon>
    </lineage>
</organism>
<comment type="similarity">
    <text evidence="2 7">Belongs to the major facilitator superfamily. Sugar transporter (TC 2.A.1.1) family.</text>
</comment>
<name>A0A3D8QC42_9EURO</name>
<evidence type="ECO:0000256" key="6">
    <source>
        <dbReference type="ARBA" id="ARBA00023136"/>
    </source>
</evidence>
<accession>A0A3D8QC42</accession>
<dbReference type="GeneID" id="38121366"/>
<gene>
    <name evidence="10" type="ORF">DSM5745_10996</name>
</gene>
<keyword evidence="4 8" id="KW-0812">Transmembrane</keyword>
<dbReference type="InterPro" id="IPR036259">
    <property type="entry name" value="MFS_trans_sf"/>
</dbReference>
<dbReference type="InterPro" id="IPR020846">
    <property type="entry name" value="MFS_dom"/>
</dbReference>
<evidence type="ECO:0000313" key="11">
    <source>
        <dbReference type="Proteomes" id="UP000256690"/>
    </source>
</evidence>
<feature type="transmembrane region" description="Helical" evidence="8">
    <location>
        <begin position="372"/>
        <end position="395"/>
    </location>
</feature>
<evidence type="ECO:0000256" key="3">
    <source>
        <dbReference type="ARBA" id="ARBA00022448"/>
    </source>
</evidence>
<feature type="transmembrane region" description="Helical" evidence="8">
    <location>
        <begin position="100"/>
        <end position="122"/>
    </location>
</feature>
<dbReference type="GO" id="GO:0016020">
    <property type="term" value="C:membrane"/>
    <property type="evidence" value="ECO:0007669"/>
    <property type="project" value="UniProtKB-SubCell"/>
</dbReference>
<keyword evidence="5 8" id="KW-1133">Transmembrane helix</keyword>
<evidence type="ECO:0000259" key="9">
    <source>
        <dbReference type="PROSITE" id="PS50850"/>
    </source>
</evidence>
<comment type="subcellular location">
    <subcellularLocation>
        <location evidence="1">Membrane</location>
        <topology evidence="1">Multi-pass membrane protein</topology>
    </subcellularLocation>
</comment>
<evidence type="ECO:0000256" key="2">
    <source>
        <dbReference type="ARBA" id="ARBA00010992"/>
    </source>
</evidence>
<feature type="transmembrane region" description="Helical" evidence="8">
    <location>
        <begin position="291"/>
        <end position="309"/>
    </location>
</feature>
<keyword evidence="6 8" id="KW-0472">Membrane</keyword>
<dbReference type="NCBIfam" id="TIGR00879">
    <property type="entry name" value="SP"/>
    <property type="match status" value="1"/>
</dbReference>
<comment type="caution">
    <text evidence="10">The sequence shown here is derived from an EMBL/GenBank/DDBJ whole genome shotgun (WGS) entry which is preliminary data.</text>
</comment>
<dbReference type="PROSITE" id="PS50850">
    <property type="entry name" value="MFS"/>
    <property type="match status" value="1"/>
</dbReference>
<keyword evidence="11" id="KW-1185">Reference proteome</keyword>
<dbReference type="OrthoDB" id="6612291at2759"/>
<proteinExistence type="inferred from homology"/>
<protein>
    <recommendedName>
        <fullName evidence="9">Major facilitator superfamily (MFS) profile domain-containing protein</fullName>
    </recommendedName>
</protein>
<feature type="transmembrane region" description="Helical" evidence="8">
    <location>
        <begin position="157"/>
        <end position="175"/>
    </location>
</feature>
<feature type="transmembrane region" description="Helical" evidence="8">
    <location>
        <begin position="315"/>
        <end position="333"/>
    </location>
</feature>
<evidence type="ECO:0000256" key="4">
    <source>
        <dbReference type="ARBA" id="ARBA00022692"/>
    </source>
</evidence>
<feature type="transmembrane region" description="Helical" evidence="8">
    <location>
        <begin position="340"/>
        <end position="360"/>
    </location>
</feature>
<dbReference type="Gene3D" id="1.20.1250.20">
    <property type="entry name" value="MFS general substrate transporter like domains"/>
    <property type="match status" value="1"/>
</dbReference>
<dbReference type="EMBL" id="PVWQ01000019">
    <property type="protein sequence ID" value="RDW59301.1"/>
    <property type="molecule type" value="Genomic_DNA"/>
</dbReference>